<dbReference type="SUPFAM" id="SSF48371">
    <property type="entry name" value="ARM repeat"/>
    <property type="match status" value="1"/>
</dbReference>
<dbReference type="Pfam" id="PF01753">
    <property type="entry name" value="zf-MYND"/>
    <property type="match status" value="1"/>
</dbReference>
<keyword evidence="3" id="KW-0862">Zinc</keyword>
<evidence type="ECO:0000313" key="7">
    <source>
        <dbReference type="EMBL" id="TEB24475.1"/>
    </source>
</evidence>
<keyword evidence="1" id="KW-0479">Metal-binding</keyword>
<dbReference type="GO" id="GO:0008270">
    <property type="term" value="F:zinc ion binding"/>
    <property type="evidence" value="ECO:0007669"/>
    <property type="project" value="UniProtKB-KW"/>
</dbReference>
<dbReference type="InterPro" id="IPR016024">
    <property type="entry name" value="ARM-type_fold"/>
</dbReference>
<keyword evidence="2 4" id="KW-0863">Zinc-finger</keyword>
<reference evidence="7 8" key="1">
    <citation type="journal article" date="2019" name="Nat. Ecol. Evol.">
        <title>Megaphylogeny resolves global patterns of mushroom evolution.</title>
        <authorList>
            <person name="Varga T."/>
            <person name="Krizsan K."/>
            <person name="Foldi C."/>
            <person name="Dima B."/>
            <person name="Sanchez-Garcia M."/>
            <person name="Sanchez-Ramirez S."/>
            <person name="Szollosi G.J."/>
            <person name="Szarkandi J.G."/>
            <person name="Papp V."/>
            <person name="Albert L."/>
            <person name="Andreopoulos W."/>
            <person name="Angelini C."/>
            <person name="Antonin V."/>
            <person name="Barry K.W."/>
            <person name="Bougher N.L."/>
            <person name="Buchanan P."/>
            <person name="Buyck B."/>
            <person name="Bense V."/>
            <person name="Catcheside P."/>
            <person name="Chovatia M."/>
            <person name="Cooper J."/>
            <person name="Damon W."/>
            <person name="Desjardin D."/>
            <person name="Finy P."/>
            <person name="Geml J."/>
            <person name="Haridas S."/>
            <person name="Hughes K."/>
            <person name="Justo A."/>
            <person name="Karasinski D."/>
            <person name="Kautmanova I."/>
            <person name="Kiss B."/>
            <person name="Kocsube S."/>
            <person name="Kotiranta H."/>
            <person name="LaButti K.M."/>
            <person name="Lechner B.E."/>
            <person name="Liimatainen K."/>
            <person name="Lipzen A."/>
            <person name="Lukacs Z."/>
            <person name="Mihaltcheva S."/>
            <person name="Morgado L.N."/>
            <person name="Niskanen T."/>
            <person name="Noordeloos M.E."/>
            <person name="Ohm R.A."/>
            <person name="Ortiz-Santana B."/>
            <person name="Ovrebo C."/>
            <person name="Racz N."/>
            <person name="Riley R."/>
            <person name="Savchenko A."/>
            <person name="Shiryaev A."/>
            <person name="Soop K."/>
            <person name="Spirin V."/>
            <person name="Szebenyi C."/>
            <person name="Tomsovsky M."/>
            <person name="Tulloss R.E."/>
            <person name="Uehling J."/>
            <person name="Grigoriev I.V."/>
            <person name="Vagvolgyi C."/>
            <person name="Papp T."/>
            <person name="Martin F.M."/>
            <person name="Miettinen O."/>
            <person name="Hibbett D.S."/>
            <person name="Nagy L.G."/>
        </authorList>
    </citation>
    <scope>NUCLEOTIDE SEQUENCE [LARGE SCALE GENOMIC DNA]</scope>
    <source>
        <strain evidence="7 8">FP101781</strain>
    </source>
</reference>
<evidence type="ECO:0000259" key="6">
    <source>
        <dbReference type="PROSITE" id="PS50865"/>
    </source>
</evidence>
<dbReference type="AlphaFoldDB" id="A0A4Y7SRK1"/>
<feature type="region of interest" description="Disordered" evidence="5">
    <location>
        <begin position="1"/>
        <end position="25"/>
    </location>
</feature>
<evidence type="ECO:0000256" key="2">
    <source>
        <dbReference type="ARBA" id="ARBA00022771"/>
    </source>
</evidence>
<accession>A0A4Y7SRK1</accession>
<dbReference type="OrthoDB" id="341421at2759"/>
<organism evidence="7 8">
    <name type="scientific">Coprinellus micaceus</name>
    <name type="common">Glistening ink-cap mushroom</name>
    <name type="synonym">Coprinus micaceus</name>
    <dbReference type="NCBI Taxonomy" id="71717"/>
    <lineage>
        <taxon>Eukaryota</taxon>
        <taxon>Fungi</taxon>
        <taxon>Dikarya</taxon>
        <taxon>Basidiomycota</taxon>
        <taxon>Agaricomycotina</taxon>
        <taxon>Agaricomycetes</taxon>
        <taxon>Agaricomycetidae</taxon>
        <taxon>Agaricales</taxon>
        <taxon>Agaricineae</taxon>
        <taxon>Psathyrellaceae</taxon>
        <taxon>Coprinellus</taxon>
    </lineage>
</organism>
<sequence>MPGPGNRSKAAKAKKANRAQPSGSVIPRDAYVDDVDHADGWTPVVNVLCQFFELPDMTTRNGLKKIHANFDGIYKKLDSAYQRYIDHDKIKGGIVGIYAKMCVDSLLRNRLFERGLLDKLVPLLSIDSTRFLALQALTLITQHGGATIRSSLALHAPSLAKLADTYPDDPLLCDLVVSILAHSIGAAVEGTENNPTYPRVLKQLQPNMALILDTAVRCITQPLSNRSCITHGAEIIATSTPFFSYSYQKVPEATKLLVAGLRSKEWDTRALCLGGLMRLHKSVSEEDTRQLDPNRLIQVVQSQSTPDHLIDLMMEYGHTKCDMYATLNATSTFTEAIMAYPQDRDLHKLGSKLARLILSTEFSIADGYYEALNERTGRRERLALRERGGPGDKDAADVLDIKFKIMRSKVGEAADQARRAIERNPSFAYYHYAVSLVANHADGLRASKKGMKCRDITPFIRFQLMQRAVEHAAELGLEALQKAAHEEGGEDGEASKWQVGVAFLQSALEDAKKFLEEAPPDNRYMKNVAYWFVLLTIVVSEKVSPDLREIERGISTLATADDFGRLLGMGSPKTVLRLTQETVRRLYKESVEKYANVFDRAAGGKSLPEVEAEKGRDDLAAWLEDLHLDCEDDSEGVHVHTHVKSEVKEEKMKHHPKVSANMVELYRCSHCGNPSAVLRKCSGCEKTRYCDAACQKAHWSDHKKPCKAAQTKLT</sequence>
<evidence type="ECO:0000256" key="1">
    <source>
        <dbReference type="ARBA" id="ARBA00022723"/>
    </source>
</evidence>
<dbReference type="PROSITE" id="PS50865">
    <property type="entry name" value="ZF_MYND_2"/>
    <property type="match status" value="1"/>
</dbReference>
<dbReference type="PROSITE" id="PS01360">
    <property type="entry name" value="ZF_MYND_1"/>
    <property type="match status" value="1"/>
</dbReference>
<gene>
    <name evidence="7" type="ORF">FA13DRAFT_1817915</name>
</gene>
<keyword evidence="8" id="KW-1185">Reference proteome</keyword>
<dbReference type="Proteomes" id="UP000298030">
    <property type="component" value="Unassembled WGS sequence"/>
</dbReference>
<name>A0A4Y7SRK1_COPMI</name>
<evidence type="ECO:0000313" key="8">
    <source>
        <dbReference type="Proteomes" id="UP000298030"/>
    </source>
</evidence>
<dbReference type="SUPFAM" id="SSF144232">
    <property type="entry name" value="HIT/MYND zinc finger-like"/>
    <property type="match status" value="1"/>
</dbReference>
<dbReference type="EMBL" id="QPFP01000066">
    <property type="protein sequence ID" value="TEB24475.1"/>
    <property type="molecule type" value="Genomic_DNA"/>
</dbReference>
<feature type="domain" description="MYND-type" evidence="6">
    <location>
        <begin position="668"/>
        <end position="706"/>
    </location>
</feature>
<dbReference type="InterPro" id="IPR002893">
    <property type="entry name" value="Znf_MYND"/>
</dbReference>
<evidence type="ECO:0000256" key="3">
    <source>
        <dbReference type="ARBA" id="ARBA00022833"/>
    </source>
</evidence>
<evidence type="ECO:0000256" key="4">
    <source>
        <dbReference type="PROSITE-ProRule" id="PRU00134"/>
    </source>
</evidence>
<evidence type="ECO:0000256" key="5">
    <source>
        <dbReference type="SAM" id="MobiDB-lite"/>
    </source>
</evidence>
<dbReference type="Gene3D" id="6.10.140.2220">
    <property type="match status" value="1"/>
</dbReference>
<protein>
    <recommendedName>
        <fullName evidence="6">MYND-type domain-containing protein</fullName>
    </recommendedName>
</protein>
<comment type="caution">
    <text evidence="7">The sequence shown here is derived from an EMBL/GenBank/DDBJ whole genome shotgun (WGS) entry which is preliminary data.</text>
</comment>
<proteinExistence type="predicted"/>